<dbReference type="Gene3D" id="2.60.40.3110">
    <property type="match status" value="1"/>
</dbReference>
<dbReference type="InterPro" id="IPR042186">
    <property type="entry name" value="FimD_plug_dom"/>
</dbReference>
<evidence type="ECO:0000256" key="6">
    <source>
        <dbReference type="ARBA" id="ARBA00022692"/>
    </source>
</evidence>
<evidence type="ECO:0000313" key="14">
    <source>
        <dbReference type="Proteomes" id="UP000031535"/>
    </source>
</evidence>
<comment type="subcellular location">
    <subcellularLocation>
        <location evidence="1 10">Cell outer membrane</location>
        <topology evidence="1 10">Multi-pass membrane protein</topology>
    </subcellularLocation>
</comment>
<dbReference type="Proteomes" id="UP000031535">
    <property type="component" value="Unassembled WGS sequence"/>
</dbReference>
<dbReference type="AlphaFoldDB" id="A0A0C2EES1"/>
<keyword evidence="8 10" id="KW-0472">Membrane</keyword>
<keyword evidence="14" id="KW-1185">Reference proteome</keyword>
<keyword evidence="3 10" id="KW-0813">Transport</keyword>
<comment type="caution">
    <text evidence="13">The sequence shown here is derived from an EMBL/GenBank/DDBJ whole genome shotgun (WGS) entry which is preliminary data.</text>
</comment>
<feature type="domain" description="PapC-like C-terminal" evidence="11">
    <location>
        <begin position="756"/>
        <end position="814"/>
    </location>
</feature>
<evidence type="ECO:0000259" key="12">
    <source>
        <dbReference type="Pfam" id="PF13954"/>
    </source>
</evidence>
<name>A0A0C2EES1_9PSED</name>
<dbReference type="OrthoDB" id="6554712at2"/>
<evidence type="ECO:0000256" key="8">
    <source>
        <dbReference type="ARBA" id="ARBA00023136"/>
    </source>
</evidence>
<evidence type="ECO:0000313" key="13">
    <source>
        <dbReference type="EMBL" id="KIH84479.1"/>
    </source>
</evidence>
<keyword evidence="9 10" id="KW-0998">Cell outer membrane</keyword>
<dbReference type="InterPro" id="IPR025949">
    <property type="entry name" value="PapC-like_C"/>
</dbReference>
<keyword evidence="6 10" id="KW-0812">Transmembrane</keyword>
<keyword evidence="5 10" id="KW-1029">Fimbrium biogenesis</keyword>
<dbReference type="InterPro" id="IPR037224">
    <property type="entry name" value="PapC_N_sf"/>
</dbReference>
<dbReference type="PATRIC" id="fig|226910.6.peg.1700"/>
<evidence type="ECO:0000259" key="11">
    <source>
        <dbReference type="Pfam" id="PF13953"/>
    </source>
</evidence>
<dbReference type="InterPro" id="IPR025885">
    <property type="entry name" value="PapC_N"/>
</dbReference>
<dbReference type="GO" id="GO:0015473">
    <property type="term" value="F:fimbrial usher porin activity"/>
    <property type="evidence" value="ECO:0007669"/>
    <property type="project" value="InterPro"/>
</dbReference>
<dbReference type="Pfam" id="PF13954">
    <property type="entry name" value="PapC_N"/>
    <property type="match status" value="1"/>
</dbReference>
<dbReference type="RefSeq" id="WP_040065343.1">
    <property type="nucleotide sequence ID" value="NZ_JXDG01000018.1"/>
</dbReference>
<evidence type="ECO:0000256" key="1">
    <source>
        <dbReference type="ARBA" id="ARBA00004571"/>
    </source>
</evidence>
<dbReference type="GO" id="GO:0009297">
    <property type="term" value="P:pilus assembly"/>
    <property type="evidence" value="ECO:0007669"/>
    <property type="project" value="InterPro"/>
</dbReference>
<dbReference type="PANTHER" id="PTHR30451">
    <property type="entry name" value="OUTER MEMBRANE USHER PROTEIN"/>
    <property type="match status" value="1"/>
</dbReference>
<sequence>MIHALARRRPSRLRLAPLFVIGGAVGLIEARPAFATQPLEFQSGFMRQGDTAGALALEALGHGQALGPGRYRVDIQINRHYFGERELDFSLGPDQNTLSPCLGAELLEQLGIKLESFATPEVAAASCLDLSALIAEAKVEFDSGKLLLSLSVPQIAMRRDRIGQVDPQHWDTGINAAFVNYQLSAQQGSSRFSGATNSDDLYLNSGLNLGAWRLRSNHALHHNPDGKREWTQAYTYAQRDLPGTRANLTLGKTFTGGEVFRSLPIKGLVVASDMGMLPDLQQSYAPIVRGVAQARSKLEIKQNGYPIYSTYVSAGPYVIDDLSTAGGNGELEVVLTADDGQVQRFIQPYASLGNLLREGVWRYSTTLGRYAAARELEDPLLWQGTLAMGSAWNTTLYGGLMGSDFYRAGNLGVARDWGGLGALALDVTHSSAEPDPGVGSAVQGMSYALKYSKAFQTSTSLRFAGYRYSTEGYRDFDESVRERSRDGQFPGSRRSRLEAALFQDLGRSSSVNLTLSQDEYWNRQQPQRQFQFNLSTQHRKVSYNLFASQSLSDEHNGSRRQVGLSLSFPLDFGHSNSATLGFQDNAGRYSQTARLSGSTDQNRLNYSAALSNSDDNQRAATLALGYQAPFGSVGGGYTEGNGYRSLSLNASGALLLHGDGLELGPYLGETMGLVRVPDTPGVGIENTTGVRTNAQGYALAPHLRPYRQNQVVLQTDQLDPEVEIDNGVTHVVPRRGAVVKATFSARKVNRLVLTGYTADGQPLPFGAQVSDARGERLGVVGQAGQVLLTTSAEAQTLDVRWGKEAGQHCQLPITPQSIEPAQGYRLQSLTCLEPAAP</sequence>
<dbReference type="EMBL" id="JXDG01000018">
    <property type="protein sequence ID" value="KIH84479.1"/>
    <property type="molecule type" value="Genomic_DNA"/>
</dbReference>
<dbReference type="SUPFAM" id="SSF141729">
    <property type="entry name" value="FimD N-terminal domain-like"/>
    <property type="match status" value="1"/>
</dbReference>
<dbReference type="Gene3D" id="2.60.40.2610">
    <property type="entry name" value="Outer membrane usher protein FimD, plug domain"/>
    <property type="match status" value="1"/>
</dbReference>
<accession>A0A0C2EES1</accession>
<evidence type="ECO:0000256" key="4">
    <source>
        <dbReference type="ARBA" id="ARBA00022452"/>
    </source>
</evidence>
<dbReference type="PROSITE" id="PS01151">
    <property type="entry name" value="FIMBRIAL_USHER"/>
    <property type="match status" value="1"/>
</dbReference>
<evidence type="ECO:0000256" key="5">
    <source>
        <dbReference type="ARBA" id="ARBA00022558"/>
    </source>
</evidence>
<dbReference type="Pfam" id="PF00577">
    <property type="entry name" value="Usher"/>
    <property type="match status" value="1"/>
</dbReference>
<dbReference type="InterPro" id="IPR018030">
    <property type="entry name" value="Fimbrial_membr_usher_CS"/>
</dbReference>
<feature type="domain" description="PapC N-terminal" evidence="12">
    <location>
        <begin position="40"/>
        <end position="184"/>
    </location>
</feature>
<evidence type="ECO:0000256" key="2">
    <source>
        <dbReference type="ARBA" id="ARBA00008064"/>
    </source>
</evidence>
<reference evidence="13 14" key="1">
    <citation type="submission" date="2015-01" db="EMBL/GenBank/DDBJ databases">
        <title>Complete genome of Pseudomonas batumici UCM B-321 producer of the batumin antibiotic with strong antistaphilococcal and potential anticancer activity.</title>
        <authorList>
            <person name="Klochko V.V."/>
            <person name="Zelena L.B."/>
            <person name="Elena K.A."/>
            <person name="Reva O.N."/>
        </authorList>
    </citation>
    <scope>NUCLEOTIDE SEQUENCE [LARGE SCALE GENOMIC DNA]</scope>
    <source>
        <strain evidence="13 14">UCM B-321</strain>
    </source>
</reference>
<keyword evidence="4" id="KW-1134">Transmembrane beta strand</keyword>
<comment type="similarity">
    <text evidence="2 10">Belongs to the fimbrial export usher family.</text>
</comment>
<organism evidence="13 14">
    <name type="scientific">Pseudomonas batumici</name>
    <dbReference type="NCBI Taxonomy" id="226910"/>
    <lineage>
        <taxon>Bacteria</taxon>
        <taxon>Pseudomonadati</taxon>
        <taxon>Pseudomonadota</taxon>
        <taxon>Gammaproteobacteria</taxon>
        <taxon>Pseudomonadales</taxon>
        <taxon>Pseudomonadaceae</taxon>
        <taxon>Pseudomonas</taxon>
    </lineage>
</organism>
<dbReference type="InterPro" id="IPR043142">
    <property type="entry name" value="PapC-like_C_sf"/>
</dbReference>
<dbReference type="PANTHER" id="PTHR30451:SF21">
    <property type="entry name" value="FIMBRIAL USHER DOMAIN-CONTAINING PROTEIN YDET-RELATED"/>
    <property type="match status" value="1"/>
</dbReference>
<dbReference type="Gene3D" id="2.60.40.2070">
    <property type="match status" value="1"/>
</dbReference>
<keyword evidence="7" id="KW-0732">Signal</keyword>
<evidence type="ECO:0000256" key="3">
    <source>
        <dbReference type="ARBA" id="ARBA00022448"/>
    </source>
</evidence>
<evidence type="ECO:0000256" key="7">
    <source>
        <dbReference type="ARBA" id="ARBA00022729"/>
    </source>
</evidence>
<protein>
    <submittedName>
        <fullName evidence="13">Outer membrane usher protein FIMD</fullName>
    </submittedName>
</protein>
<dbReference type="GO" id="GO:0009279">
    <property type="term" value="C:cell outer membrane"/>
    <property type="evidence" value="ECO:0007669"/>
    <property type="project" value="UniProtKB-SubCell"/>
</dbReference>
<proteinExistence type="inferred from homology"/>
<dbReference type="STRING" id="226910.UCMB321_1710"/>
<evidence type="ECO:0000256" key="10">
    <source>
        <dbReference type="RuleBase" id="RU003884"/>
    </source>
</evidence>
<gene>
    <name evidence="13" type="ORF">UCMB321_1710</name>
</gene>
<dbReference type="InterPro" id="IPR000015">
    <property type="entry name" value="Fimb_usher"/>
</dbReference>
<evidence type="ECO:0000256" key="9">
    <source>
        <dbReference type="ARBA" id="ARBA00023237"/>
    </source>
</evidence>
<dbReference type="Gene3D" id="3.10.20.410">
    <property type="match status" value="1"/>
</dbReference>
<dbReference type="Pfam" id="PF13953">
    <property type="entry name" value="PapC_C"/>
    <property type="match status" value="1"/>
</dbReference>